<evidence type="ECO:0000313" key="2">
    <source>
        <dbReference type="EMBL" id="CAB4130064.1"/>
    </source>
</evidence>
<evidence type="ECO:0000256" key="1">
    <source>
        <dbReference type="SAM" id="MobiDB-lite"/>
    </source>
</evidence>
<accession>A0A6J5L6Q4</accession>
<name>A0A6J5L6Q4_9CAUD</name>
<organism evidence="2">
    <name type="scientific">uncultured Caudovirales phage</name>
    <dbReference type="NCBI Taxonomy" id="2100421"/>
    <lineage>
        <taxon>Viruses</taxon>
        <taxon>Duplodnaviria</taxon>
        <taxon>Heunggongvirae</taxon>
        <taxon>Uroviricota</taxon>
        <taxon>Caudoviricetes</taxon>
        <taxon>Peduoviridae</taxon>
        <taxon>Maltschvirus</taxon>
        <taxon>Maltschvirus maltsch</taxon>
    </lineage>
</organism>
<feature type="region of interest" description="Disordered" evidence="1">
    <location>
        <begin position="80"/>
        <end position="99"/>
    </location>
</feature>
<gene>
    <name evidence="2" type="ORF">UFOVP117_237</name>
</gene>
<sequence>MTKLTEQLGKIRQMMGVIRESKDVSEPYDEKADTDYNDDVHGDDMKDHPSFKQKFDYIDELEQIMEKWTDEYKRSINCNAPRGFSQRAHCDGRAKKKRK</sequence>
<dbReference type="EMBL" id="LR796235">
    <property type="protein sequence ID" value="CAB4130064.1"/>
    <property type="molecule type" value="Genomic_DNA"/>
</dbReference>
<feature type="region of interest" description="Disordered" evidence="1">
    <location>
        <begin position="21"/>
        <end position="49"/>
    </location>
</feature>
<reference evidence="2" key="1">
    <citation type="submission" date="2020-04" db="EMBL/GenBank/DDBJ databases">
        <authorList>
            <person name="Chiriac C."/>
            <person name="Salcher M."/>
            <person name="Ghai R."/>
            <person name="Kavagutti S V."/>
        </authorList>
    </citation>
    <scope>NUCLEOTIDE SEQUENCE</scope>
</reference>
<proteinExistence type="predicted"/>
<protein>
    <submittedName>
        <fullName evidence="2">Uncharacterized protein</fullName>
    </submittedName>
</protein>